<name>A0A0E9U020_ANGAN</name>
<dbReference type="AlphaFoldDB" id="A0A0E9U020"/>
<accession>A0A0E9U020</accession>
<proteinExistence type="predicted"/>
<reference evidence="1" key="1">
    <citation type="submission" date="2014-11" db="EMBL/GenBank/DDBJ databases">
        <authorList>
            <person name="Amaro Gonzalez C."/>
        </authorList>
    </citation>
    <scope>NUCLEOTIDE SEQUENCE</scope>
</reference>
<reference evidence="1" key="2">
    <citation type="journal article" date="2015" name="Fish Shellfish Immunol.">
        <title>Early steps in the European eel (Anguilla anguilla)-Vibrio vulnificus interaction in the gills: Role of the RtxA13 toxin.</title>
        <authorList>
            <person name="Callol A."/>
            <person name="Pajuelo D."/>
            <person name="Ebbesson L."/>
            <person name="Teles M."/>
            <person name="MacKenzie S."/>
            <person name="Amaro C."/>
        </authorList>
    </citation>
    <scope>NUCLEOTIDE SEQUENCE</scope>
</reference>
<protein>
    <submittedName>
        <fullName evidence="1">Uncharacterized protein</fullName>
    </submittedName>
</protein>
<dbReference type="EMBL" id="GBXM01049426">
    <property type="protein sequence ID" value="JAH59151.1"/>
    <property type="molecule type" value="Transcribed_RNA"/>
</dbReference>
<sequence>MSTVPTPVKTGERGWHPTRLRGFIHKGMNDPIVNSRRPLEYDEVRIRANISHNWVTFEVLANVLESHYSLFPARGENSVDEDKGGDSH</sequence>
<evidence type="ECO:0000313" key="1">
    <source>
        <dbReference type="EMBL" id="JAH59151.1"/>
    </source>
</evidence>
<organism evidence="1">
    <name type="scientific">Anguilla anguilla</name>
    <name type="common">European freshwater eel</name>
    <name type="synonym">Muraena anguilla</name>
    <dbReference type="NCBI Taxonomy" id="7936"/>
    <lineage>
        <taxon>Eukaryota</taxon>
        <taxon>Metazoa</taxon>
        <taxon>Chordata</taxon>
        <taxon>Craniata</taxon>
        <taxon>Vertebrata</taxon>
        <taxon>Euteleostomi</taxon>
        <taxon>Actinopterygii</taxon>
        <taxon>Neopterygii</taxon>
        <taxon>Teleostei</taxon>
        <taxon>Anguilliformes</taxon>
        <taxon>Anguillidae</taxon>
        <taxon>Anguilla</taxon>
    </lineage>
</organism>